<evidence type="ECO:0000313" key="3">
    <source>
        <dbReference type="Proteomes" id="UP001244011"/>
    </source>
</evidence>
<gene>
    <name evidence="2" type="ORF">QBC33DRAFT_554737</name>
</gene>
<dbReference type="PANTHER" id="PTHR40624:SF1">
    <property type="entry name" value="BIOSYNTHESIS MONOOXYGENASE, PUTATIVE (AFU_ORTHOLOGUE AFUA_1G12025)-RELATED"/>
    <property type="match status" value="1"/>
</dbReference>
<reference evidence="2" key="1">
    <citation type="submission" date="2023-06" db="EMBL/GenBank/DDBJ databases">
        <title>Genome-scale phylogeny and comparative genomics of the fungal order Sordariales.</title>
        <authorList>
            <consortium name="Lawrence Berkeley National Laboratory"/>
            <person name="Hensen N."/>
            <person name="Bonometti L."/>
            <person name="Westerberg I."/>
            <person name="Brannstrom I.O."/>
            <person name="Guillou S."/>
            <person name="Cros-Aarteil S."/>
            <person name="Calhoun S."/>
            <person name="Haridas S."/>
            <person name="Kuo A."/>
            <person name="Mondo S."/>
            <person name="Pangilinan J."/>
            <person name="Riley R."/>
            <person name="Labutti K."/>
            <person name="Andreopoulos B."/>
            <person name="Lipzen A."/>
            <person name="Chen C."/>
            <person name="Yanf M."/>
            <person name="Daum C."/>
            <person name="Ng V."/>
            <person name="Clum A."/>
            <person name="Steindorff A."/>
            <person name="Ohm R."/>
            <person name="Martin F."/>
            <person name="Silar P."/>
            <person name="Natvig D."/>
            <person name="Lalanne C."/>
            <person name="Gautier V."/>
            <person name="Ament-Velasquez S.L."/>
            <person name="Kruys A."/>
            <person name="Hutchinson M.I."/>
            <person name="Powell A.J."/>
            <person name="Barry K."/>
            <person name="Miller A.N."/>
            <person name="Grigoriev I.V."/>
            <person name="Debuchy R."/>
            <person name="Gladieux P."/>
            <person name="Thoren M.H."/>
            <person name="Johannesson H."/>
        </authorList>
    </citation>
    <scope>NUCLEOTIDE SEQUENCE</scope>
    <source>
        <strain evidence="2">8032-3</strain>
    </source>
</reference>
<evidence type="ECO:0000259" key="1">
    <source>
        <dbReference type="PROSITE" id="PS51725"/>
    </source>
</evidence>
<dbReference type="SUPFAM" id="SSF54909">
    <property type="entry name" value="Dimeric alpha+beta barrel"/>
    <property type="match status" value="2"/>
</dbReference>
<protein>
    <recommendedName>
        <fullName evidence="1">ABM domain-containing protein</fullName>
    </recommendedName>
</protein>
<organism evidence="2 3">
    <name type="scientific">Phialemonium atrogriseum</name>
    <dbReference type="NCBI Taxonomy" id="1093897"/>
    <lineage>
        <taxon>Eukaryota</taxon>
        <taxon>Fungi</taxon>
        <taxon>Dikarya</taxon>
        <taxon>Ascomycota</taxon>
        <taxon>Pezizomycotina</taxon>
        <taxon>Sordariomycetes</taxon>
        <taxon>Sordariomycetidae</taxon>
        <taxon>Cephalothecales</taxon>
        <taxon>Cephalothecaceae</taxon>
        <taxon>Phialemonium</taxon>
    </lineage>
</organism>
<dbReference type="GeneID" id="85312734"/>
<proteinExistence type="predicted"/>
<dbReference type="Pfam" id="PF03992">
    <property type="entry name" value="ABM"/>
    <property type="match status" value="2"/>
</dbReference>
<accession>A0AAJ0CAD3</accession>
<dbReference type="InterPro" id="IPR011008">
    <property type="entry name" value="Dimeric_a/b-barrel"/>
</dbReference>
<dbReference type="Proteomes" id="UP001244011">
    <property type="component" value="Unassembled WGS sequence"/>
</dbReference>
<dbReference type="EMBL" id="MU838998">
    <property type="protein sequence ID" value="KAK1771574.1"/>
    <property type="molecule type" value="Genomic_DNA"/>
</dbReference>
<dbReference type="PANTHER" id="PTHR40624">
    <property type="entry name" value="BIOSYNTHESIS MONOOXYGENASE, PUTATIVE (AFU_ORTHOLOGUE AFUA_1G12025)-RELATED"/>
    <property type="match status" value="1"/>
</dbReference>
<comment type="caution">
    <text evidence="2">The sequence shown here is derived from an EMBL/GenBank/DDBJ whole genome shotgun (WGS) entry which is preliminary data.</text>
</comment>
<dbReference type="Gene3D" id="3.30.70.100">
    <property type="match status" value="1"/>
</dbReference>
<dbReference type="AlphaFoldDB" id="A0AAJ0CAD3"/>
<evidence type="ECO:0000313" key="2">
    <source>
        <dbReference type="EMBL" id="KAK1771574.1"/>
    </source>
</evidence>
<sequence>MPRKVIIGQLSTKSKEVRDEFIKKMSAVGSFAFQSEPGVLKYAAFVPRDESDQTTVFAVEEYKDEAAFESHLAEPGVKALIEWIGTGKVLEGAPRILDLQYVDDFYFSRGEVSKHEDPCVVIAELDYKPDTVQKSIPYWKAVADTGREKEAGTLVYGILRDPKEQNKLFTVEAYDSKEYLLDVHAKSKAVEESIKNTKHLREGLKHHFLKIQGGFLYKD</sequence>
<dbReference type="PROSITE" id="PS51725">
    <property type="entry name" value="ABM"/>
    <property type="match status" value="1"/>
</dbReference>
<keyword evidence="3" id="KW-1185">Reference proteome</keyword>
<dbReference type="RefSeq" id="XP_060287787.1">
    <property type="nucleotide sequence ID" value="XM_060429547.1"/>
</dbReference>
<dbReference type="InterPro" id="IPR007138">
    <property type="entry name" value="ABM_dom"/>
</dbReference>
<feature type="domain" description="ABM" evidence="1">
    <location>
        <begin position="4"/>
        <end position="99"/>
    </location>
</feature>
<name>A0AAJ0CAD3_9PEZI</name>